<keyword evidence="1" id="KW-0472">Membrane</keyword>
<feature type="transmembrane region" description="Helical" evidence="1">
    <location>
        <begin position="113"/>
        <end position="132"/>
    </location>
</feature>
<dbReference type="InterPro" id="IPR053001">
    <property type="entry name" value="MNNG_permease-like"/>
</dbReference>
<accession>A0A8H7HG06</accession>
<feature type="transmembrane region" description="Helical" evidence="1">
    <location>
        <begin position="387"/>
        <end position="409"/>
    </location>
</feature>
<comment type="caution">
    <text evidence="3">The sequence shown here is derived from an EMBL/GenBank/DDBJ whole genome shotgun (WGS) entry which is preliminary data.</text>
</comment>
<dbReference type="OrthoDB" id="2140105at2759"/>
<feature type="domain" description="DUF3533" evidence="2">
    <location>
        <begin position="119"/>
        <end position="484"/>
    </location>
</feature>
<feature type="transmembrane region" description="Helical" evidence="1">
    <location>
        <begin position="416"/>
        <end position="433"/>
    </location>
</feature>
<evidence type="ECO:0000313" key="3">
    <source>
        <dbReference type="EMBL" id="KAF8687626.1"/>
    </source>
</evidence>
<dbReference type="PANTHER" id="PTHR34814:SF1">
    <property type="entry name" value="NITROSOGUANIDINE RESISTANCE PROTEIN SNG1"/>
    <property type="match status" value="1"/>
</dbReference>
<evidence type="ECO:0000313" key="4">
    <source>
        <dbReference type="Proteomes" id="UP000602905"/>
    </source>
</evidence>
<name>A0A8H7HG06_9AGAM</name>
<evidence type="ECO:0000256" key="1">
    <source>
        <dbReference type="SAM" id="Phobius"/>
    </source>
</evidence>
<feature type="transmembrane region" description="Helical" evidence="1">
    <location>
        <begin position="346"/>
        <end position="367"/>
    </location>
</feature>
<dbReference type="GO" id="GO:0016020">
    <property type="term" value="C:membrane"/>
    <property type="evidence" value="ECO:0007669"/>
    <property type="project" value="TreeGrafter"/>
</dbReference>
<dbReference type="InterPro" id="IPR022703">
    <property type="entry name" value="DUF3533"/>
</dbReference>
<dbReference type="EMBL" id="JACYCD010000705">
    <property type="protein sequence ID" value="KAF8687626.1"/>
    <property type="molecule type" value="Genomic_DNA"/>
</dbReference>
<gene>
    <name evidence="3" type="ORF">RHS03_09907</name>
</gene>
<feature type="transmembrane region" description="Helical" evidence="1">
    <location>
        <begin position="473"/>
        <end position="493"/>
    </location>
</feature>
<feature type="non-terminal residue" evidence="3">
    <location>
        <position position="1"/>
    </location>
</feature>
<dbReference type="PANTHER" id="PTHR34814">
    <property type="entry name" value="NITROSOGUANIDINE RESISTANCE PROTEIN SNG1"/>
    <property type="match status" value="1"/>
</dbReference>
<reference evidence="3" key="1">
    <citation type="submission" date="2020-09" db="EMBL/GenBank/DDBJ databases">
        <title>Comparative genome analyses of four rice-infecting Rhizoctonia solani isolates reveal extensive enrichment of homogalacturonan modification genes.</title>
        <authorList>
            <person name="Lee D.-Y."/>
            <person name="Jeon J."/>
            <person name="Kim K.-T."/>
            <person name="Cheong K."/>
            <person name="Song H."/>
            <person name="Choi G."/>
            <person name="Ko J."/>
            <person name="Opiyo S.O."/>
            <person name="Zuo S."/>
            <person name="Madhav S."/>
            <person name="Lee Y.-H."/>
            <person name="Wang G.-L."/>
        </authorList>
    </citation>
    <scope>NUCLEOTIDE SEQUENCE</scope>
    <source>
        <strain evidence="3">AG1-IA WGL</strain>
    </source>
</reference>
<sequence>MSYKSYSSYPSSPNIHHLFYIPSRELEEYPADAKGAKENATRPQVSTLNYLRSPTSRRYSIRGIIQTPRNTQLVIPPPQEHILNVSSQQKQNYSHSLFDPRIRSLTWAYIKSMLTSIGLIVLLMWAALPLYWGSLALGQRHGHNFRTWVVNFDGGELGDFVTNSVINSTLISTKEHLGWEIASPGSLEELTHHIVAEHVWAAIVINQGATSALHAARETGNTNYDPTSAVTLYIEKARNNNAVETLVIPISTSLLENTMRQFNAKNIPEYISSISSNSTALSTALRARTAISGVWWNTVDLRPWNAPIATAMTVVGQIYICVFCFILTLASFPLRASLEIHLTNRAAILLRVLFPAIAYIPLSLSFAMLSLPFHAPFDSKYTYAGGFFIYFVYVYMDMLALGLAIEVVVGILQPQYMAYFLVSWLIVNVSTPVEPHEMQVWWYKYGYGMPFFNHREAVNAILFNTKNVLGRNAGVLITWAALSIFTTTGLIWYTRRKQVT</sequence>
<evidence type="ECO:0000259" key="2">
    <source>
        <dbReference type="Pfam" id="PF12051"/>
    </source>
</evidence>
<dbReference type="AlphaFoldDB" id="A0A8H7HG06"/>
<protein>
    <recommendedName>
        <fullName evidence="2">DUF3533 domain-containing protein</fullName>
    </recommendedName>
</protein>
<keyword evidence="1" id="KW-1133">Transmembrane helix</keyword>
<dbReference type="Proteomes" id="UP000602905">
    <property type="component" value="Unassembled WGS sequence"/>
</dbReference>
<feature type="transmembrane region" description="Helical" evidence="1">
    <location>
        <begin position="308"/>
        <end position="334"/>
    </location>
</feature>
<keyword evidence="1" id="KW-0812">Transmembrane</keyword>
<proteinExistence type="predicted"/>
<dbReference type="Pfam" id="PF12051">
    <property type="entry name" value="DUF3533"/>
    <property type="match status" value="1"/>
</dbReference>
<organism evidence="3 4">
    <name type="scientific">Rhizoctonia solani</name>
    <dbReference type="NCBI Taxonomy" id="456999"/>
    <lineage>
        <taxon>Eukaryota</taxon>
        <taxon>Fungi</taxon>
        <taxon>Dikarya</taxon>
        <taxon>Basidiomycota</taxon>
        <taxon>Agaricomycotina</taxon>
        <taxon>Agaricomycetes</taxon>
        <taxon>Cantharellales</taxon>
        <taxon>Ceratobasidiaceae</taxon>
        <taxon>Rhizoctonia</taxon>
    </lineage>
</organism>